<evidence type="ECO:0000256" key="1">
    <source>
        <dbReference type="SAM" id="SignalP"/>
    </source>
</evidence>
<evidence type="ECO:0000313" key="2">
    <source>
        <dbReference type="Proteomes" id="UP000887575"/>
    </source>
</evidence>
<feature type="signal peptide" evidence="1">
    <location>
        <begin position="1"/>
        <end position="21"/>
    </location>
</feature>
<name>A0AAF3J390_9BILA</name>
<feature type="chain" id="PRO_5042197319" evidence="1">
    <location>
        <begin position="22"/>
        <end position="247"/>
    </location>
</feature>
<evidence type="ECO:0000313" key="3">
    <source>
        <dbReference type="WBParaSite" id="MBELARI_LOCUS13465"/>
    </source>
</evidence>
<protein>
    <submittedName>
        <fullName evidence="3">Uncharacterized protein</fullName>
    </submittedName>
</protein>
<accession>A0AAF3J390</accession>
<dbReference type="AlphaFoldDB" id="A0AAF3J390"/>
<dbReference type="Proteomes" id="UP000887575">
    <property type="component" value="Unassembled WGS sequence"/>
</dbReference>
<sequence length="247" mass="29051">MCLSWETIIFLISSVLTPITARFCMDSVRGSCESSNDWCLFEENHGNFGCDWRNQCEEISKKNQTNGCFVTKSGDTVCCCRQSDGCSIEFMKQVKKGNVQKCYHARESASGMLRTFRECEDPWCYTLFTYNLDGTLKMEFGCQSRTMVKHDVFQRQNKKYRNNTWWLNSETQYRQPRCSEITVGLDETKKAMMCYLFEYKGKHGRLCCCRGEDRCNQDFSIRSPSRTFDDLIRIRKSINSTFRMFHY</sequence>
<keyword evidence="1" id="KW-0732">Signal</keyword>
<proteinExistence type="predicted"/>
<keyword evidence="2" id="KW-1185">Reference proteome</keyword>
<organism evidence="2 3">
    <name type="scientific">Mesorhabditis belari</name>
    <dbReference type="NCBI Taxonomy" id="2138241"/>
    <lineage>
        <taxon>Eukaryota</taxon>
        <taxon>Metazoa</taxon>
        <taxon>Ecdysozoa</taxon>
        <taxon>Nematoda</taxon>
        <taxon>Chromadorea</taxon>
        <taxon>Rhabditida</taxon>
        <taxon>Rhabditina</taxon>
        <taxon>Rhabditomorpha</taxon>
        <taxon>Rhabditoidea</taxon>
        <taxon>Rhabditidae</taxon>
        <taxon>Mesorhabditinae</taxon>
        <taxon>Mesorhabditis</taxon>
    </lineage>
</organism>
<dbReference type="WBParaSite" id="MBELARI_LOCUS13465">
    <property type="protein sequence ID" value="MBELARI_LOCUS13465"/>
    <property type="gene ID" value="MBELARI_LOCUS13465"/>
</dbReference>
<reference evidence="3" key="1">
    <citation type="submission" date="2024-02" db="UniProtKB">
        <authorList>
            <consortium name="WormBaseParasite"/>
        </authorList>
    </citation>
    <scope>IDENTIFICATION</scope>
</reference>